<proteinExistence type="predicted"/>
<reference evidence="6" key="1">
    <citation type="submission" date="2010-11" db="EMBL/GenBank/DDBJ databases">
        <title>The complete genome of Mahella australiensis DSM 15567.</title>
        <authorList>
            <consortium name="US DOE Joint Genome Institute (JGI-PGF)"/>
            <person name="Lucas S."/>
            <person name="Copeland A."/>
            <person name="Lapidus A."/>
            <person name="Bruce D."/>
            <person name="Goodwin L."/>
            <person name="Pitluck S."/>
            <person name="Kyrpides N."/>
            <person name="Mavromatis K."/>
            <person name="Pagani I."/>
            <person name="Ivanova N."/>
            <person name="Teshima H."/>
            <person name="Brettin T."/>
            <person name="Detter J.C."/>
            <person name="Han C."/>
            <person name="Tapia R."/>
            <person name="Land M."/>
            <person name="Hauser L."/>
            <person name="Markowitz V."/>
            <person name="Cheng J.-F."/>
            <person name="Hugenholtz P."/>
            <person name="Woyke T."/>
            <person name="Wu D."/>
            <person name="Spring S."/>
            <person name="Pukall R."/>
            <person name="Steenblock K."/>
            <person name="Schneider S."/>
            <person name="Klenk H.-P."/>
            <person name="Eisen J.A."/>
        </authorList>
    </citation>
    <scope>NUCLEOTIDE SEQUENCE [LARGE SCALE GENOMIC DNA]</scope>
    <source>
        <strain evidence="6">DSM 15567 / CIP 107919 / 50-1 BON</strain>
    </source>
</reference>
<dbReference type="EMBL" id="CP002360">
    <property type="protein sequence ID" value="AEE97919.1"/>
    <property type="molecule type" value="Genomic_DNA"/>
</dbReference>
<dbReference type="HOGENOM" id="CLU_1093277_0_0_9"/>
<evidence type="ECO:0000313" key="5">
    <source>
        <dbReference type="EMBL" id="AEE97919.1"/>
    </source>
</evidence>
<feature type="domain" description="4Fe-4S ferredoxin-type" evidence="4">
    <location>
        <begin position="35"/>
        <end position="66"/>
    </location>
</feature>
<dbReference type="eggNOG" id="COG1146">
    <property type="taxonomic scope" value="Bacteria"/>
</dbReference>
<dbReference type="AlphaFoldDB" id="F3ZZS2"/>
<dbReference type="PROSITE" id="PS00198">
    <property type="entry name" value="4FE4S_FER_1"/>
    <property type="match status" value="1"/>
</dbReference>
<name>F3ZZS2_MAHA5</name>
<accession>F3ZZS2</accession>
<evidence type="ECO:0000256" key="2">
    <source>
        <dbReference type="ARBA" id="ARBA00023004"/>
    </source>
</evidence>
<dbReference type="SUPFAM" id="SSF54862">
    <property type="entry name" value="4Fe-4S ferredoxins"/>
    <property type="match status" value="1"/>
</dbReference>
<dbReference type="STRING" id="697281.Mahau_2793"/>
<feature type="domain" description="4Fe-4S ferredoxin-type" evidence="4">
    <location>
        <begin position="5"/>
        <end position="34"/>
    </location>
</feature>
<dbReference type="InterPro" id="IPR017900">
    <property type="entry name" value="4Fe4S_Fe_S_CS"/>
</dbReference>
<dbReference type="InterPro" id="IPR021219">
    <property type="entry name" value="DUF2703"/>
</dbReference>
<evidence type="ECO:0000256" key="1">
    <source>
        <dbReference type="ARBA" id="ARBA00022723"/>
    </source>
</evidence>
<reference evidence="5 6" key="2">
    <citation type="journal article" date="2011" name="Stand. Genomic Sci.">
        <title>Complete genome sequence of Mahella australiensis type strain (50-1 BON).</title>
        <authorList>
            <person name="Sikorski J."/>
            <person name="Teshima H."/>
            <person name="Nolan M."/>
            <person name="Lucas S."/>
            <person name="Hammon N."/>
            <person name="Deshpande S."/>
            <person name="Cheng J.F."/>
            <person name="Pitluck S."/>
            <person name="Liolios K."/>
            <person name="Pagani I."/>
            <person name="Ivanova N."/>
            <person name="Huntemann M."/>
            <person name="Mavromatis K."/>
            <person name="Ovchinikova G."/>
            <person name="Pati A."/>
            <person name="Tapia R."/>
            <person name="Han C."/>
            <person name="Goodwin L."/>
            <person name="Chen A."/>
            <person name="Palaniappan K."/>
            <person name="Land M."/>
            <person name="Hauser L."/>
            <person name="Ngatchou-Djao O.D."/>
            <person name="Rohde M."/>
            <person name="Pukall R."/>
            <person name="Spring S."/>
            <person name="Abt B."/>
            <person name="Goker M."/>
            <person name="Detter J.C."/>
            <person name="Woyke T."/>
            <person name="Bristow J."/>
            <person name="Markowitz V."/>
            <person name="Hugenholtz P."/>
            <person name="Eisen J.A."/>
            <person name="Kyrpides N.C."/>
            <person name="Klenk H.P."/>
            <person name="Lapidus A."/>
        </authorList>
    </citation>
    <scope>NUCLEOTIDE SEQUENCE [LARGE SCALE GENOMIC DNA]</scope>
    <source>
        <strain evidence="6">DSM 15567 / CIP 107919 / 50-1 BON</strain>
    </source>
</reference>
<dbReference type="GO" id="GO:0051536">
    <property type="term" value="F:iron-sulfur cluster binding"/>
    <property type="evidence" value="ECO:0007669"/>
    <property type="project" value="UniProtKB-KW"/>
</dbReference>
<evidence type="ECO:0000256" key="3">
    <source>
        <dbReference type="ARBA" id="ARBA00023014"/>
    </source>
</evidence>
<protein>
    <recommendedName>
        <fullName evidence="4">4Fe-4S ferredoxin-type domain-containing protein</fullName>
    </recommendedName>
</protein>
<dbReference type="GO" id="GO:0046872">
    <property type="term" value="F:metal ion binding"/>
    <property type="evidence" value="ECO:0007669"/>
    <property type="project" value="UniProtKB-KW"/>
</dbReference>
<keyword evidence="3" id="KW-0411">Iron-sulfur</keyword>
<dbReference type="Pfam" id="PF10865">
    <property type="entry name" value="DUF2703"/>
    <property type="match status" value="1"/>
</dbReference>
<evidence type="ECO:0000313" key="6">
    <source>
        <dbReference type="Proteomes" id="UP000008457"/>
    </source>
</evidence>
<dbReference type="Gene3D" id="3.30.70.20">
    <property type="match status" value="1"/>
</dbReference>
<keyword evidence="6" id="KW-1185">Reference proteome</keyword>
<sequence>MAKTWYPVIDYALCTECGICITRCPHGVYDPAKAPSPVVAHPEACIDHCHTCGNLCSVGAIVYVGDDTGWVPMNGMQESAESCCSYRCEASSEKKIAVEYLYLDLQTCNRCIGTDAVLDEVIATLTPALKLAGYEVEYNKIEMKTAELARQYQFLSSPTIRVNGRDIFQSVAENGCDCCSEISGADVDCRVFEHNGESYEIPPKEMLAEAILQAVFSRTESGCSCGNYELPDNLKSFYEGKKNKSVCSCGDNCC</sequence>
<keyword evidence="1" id="KW-0479">Metal-binding</keyword>
<keyword evidence="2" id="KW-0408">Iron</keyword>
<evidence type="ECO:0000259" key="4">
    <source>
        <dbReference type="PROSITE" id="PS51379"/>
    </source>
</evidence>
<dbReference type="PROSITE" id="PS51379">
    <property type="entry name" value="4FE4S_FER_2"/>
    <property type="match status" value="2"/>
</dbReference>
<dbReference type="Pfam" id="PF13237">
    <property type="entry name" value="Fer4_10"/>
    <property type="match status" value="1"/>
</dbReference>
<organism evidence="5 6">
    <name type="scientific">Mahella australiensis (strain DSM 15567 / CIP 107919 / 50-1 BON)</name>
    <dbReference type="NCBI Taxonomy" id="697281"/>
    <lineage>
        <taxon>Bacteria</taxon>
        <taxon>Bacillati</taxon>
        <taxon>Bacillota</taxon>
        <taxon>Clostridia</taxon>
        <taxon>Thermoanaerobacterales</taxon>
        <taxon>Thermoanaerobacterales Family IV. Incertae Sedis</taxon>
        <taxon>Mahella</taxon>
    </lineage>
</organism>
<gene>
    <name evidence="5" type="ordered locus">Mahau_2793</name>
</gene>
<dbReference type="InterPro" id="IPR017896">
    <property type="entry name" value="4Fe4S_Fe-S-bd"/>
</dbReference>
<dbReference type="OrthoDB" id="2965668at2"/>
<dbReference type="RefSeq" id="WP_013782341.1">
    <property type="nucleotide sequence ID" value="NC_015520.1"/>
</dbReference>
<dbReference type="Proteomes" id="UP000008457">
    <property type="component" value="Chromosome"/>
</dbReference>
<dbReference type="KEGG" id="mas:Mahau_2793"/>